<reference evidence="2" key="2">
    <citation type="submission" date="2023-02" db="EMBL/GenBank/DDBJ databases">
        <authorList>
            <person name="Swenson N.G."/>
            <person name="Wegrzyn J.L."/>
            <person name="Mcevoy S.L."/>
        </authorList>
    </citation>
    <scope>NUCLEOTIDE SEQUENCE</scope>
    <source>
        <strain evidence="2">91603</strain>
        <tissue evidence="2">Leaf</tissue>
    </source>
</reference>
<dbReference type="PANTHER" id="PTHR47481">
    <property type="match status" value="1"/>
</dbReference>
<proteinExistence type="predicted"/>
<accession>A0AAD5NUM2</accession>
<feature type="region of interest" description="Disordered" evidence="1">
    <location>
        <begin position="1"/>
        <end position="38"/>
    </location>
</feature>
<reference evidence="2" key="1">
    <citation type="journal article" date="2022" name="Plant J.">
        <title>Strategies of tolerance reflected in two North American maple genomes.</title>
        <authorList>
            <person name="McEvoy S.L."/>
            <person name="Sezen U.U."/>
            <person name="Trouern-Trend A."/>
            <person name="McMahon S.M."/>
            <person name="Schaberg P.G."/>
            <person name="Yang J."/>
            <person name="Wegrzyn J.L."/>
            <person name="Swenson N.G."/>
        </authorList>
    </citation>
    <scope>NUCLEOTIDE SEQUENCE</scope>
    <source>
        <strain evidence="2">91603</strain>
    </source>
</reference>
<dbReference type="PANTHER" id="PTHR47481:SF22">
    <property type="entry name" value="RETROTRANSPOSON GAG DOMAIN-CONTAINING PROTEIN"/>
    <property type="match status" value="1"/>
</dbReference>
<dbReference type="EMBL" id="JAJSOW010000100">
    <property type="protein sequence ID" value="KAI9184921.1"/>
    <property type="molecule type" value="Genomic_DNA"/>
</dbReference>
<dbReference type="Proteomes" id="UP001064489">
    <property type="component" value="Chromosome 3"/>
</dbReference>
<gene>
    <name evidence="2" type="ORF">LWI28_002492</name>
</gene>
<name>A0AAD5NUM2_ACENE</name>
<keyword evidence="3" id="KW-1185">Reference proteome</keyword>
<protein>
    <submittedName>
        <fullName evidence="2">Uncharacterized protein</fullName>
    </submittedName>
</protein>
<dbReference type="Pfam" id="PF14223">
    <property type="entry name" value="Retrotran_gag_2"/>
    <property type="match status" value="1"/>
</dbReference>
<feature type="compositionally biased region" description="Low complexity" evidence="1">
    <location>
        <begin position="1"/>
        <end position="36"/>
    </location>
</feature>
<organism evidence="2 3">
    <name type="scientific">Acer negundo</name>
    <name type="common">Box elder</name>
    <dbReference type="NCBI Taxonomy" id="4023"/>
    <lineage>
        <taxon>Eukaryota</taxon>
        <taxon>Viridiplantae</taxon>
        <taxon>Streptophyta</taxon>
        <taxon>Embryophyta</taxon>
        <taxon>Tracheophyta</taxon>
        <taxon>Spermatophyta</taxon>
        <taxon>Magnoliopsida</taxon>
        <taxon>eudicotyledons</taxon>
        <taxon>Gunneridae</taxon>
        <taxon>Pentapetalae</taxon>
        <taxon>rosids</taxon>
        <taxon>malvids</taxon>
        <taxon>Sapindales</taxon>
        <taxon>Sapindaceae</taxon>
        <taxon>Hippocastanoideae</taxon>
        <taxon>Acereae</taxon>
        <taxon>Acer</taxon>
    </lineage>
</organism>
<evidence type="ECO:0000313" key="3">
    <source>
        <dbReference type="Proteomes" id="UP001064489"/>
    </source>
</evidence>
<sequence>MDDKTPSSLSTTNSSSSQPSNVNSSDNSSLVTSPSTKSFSHPLSIKLDSTNFLLWKNQVFPILEPTILTSLFLEHTFVHPKYLAPDSVINPEYQVWMKQDKLHFSWLLTTLSEGVQTQKVGLTTSHQLWTEIKRIFMSTVEARAMNLLSELQTTKKGALSMNEYLQRMKTVFDNLAAIGEPIAKKQLNQYVLGGLGPEYDAFVATATSRAITYEELRGFLLSHEGRIERYNNLTSNSSLMPSANVATLQNNRNNGQCSQYYRVLLGLKTKAKIGIVVVELTVLEDVVVEDEISTAVCIVRFVEDQDILLPLAIIG</sequence>
<evidence type="ECO:0000313" key="2">
    <source>
        <dbReference type="EMBL" id="KAI9184921.1"/>
    </source>
</evidence>
<comment type="caution">
    <text evidence="2">The sequence shown here is derived from an EMBL/GenBank/DDBJ whole genome shotgun (WGS) entry which is preliminary data.</text>
</comment>
<dbReference type="AlphaFoldDB" id="A0AAD5NUM2"/>
<evidence type="ECO:0000256" key="1">
    <source>
        <dbReference type="SAM" id="MobiDB-lite"/>
    </source>
</evidence>